<gene>
    <name evidence="2" type="ORF">HPLM_LOCUS2764</name>
</gene>
<protein>
    <recommendedName>
        <fullName evidence="1">Plexin cytoplasmic RasGAP domain-containing protein</fullName>
    </recommendedName>
</protein>
<dbReference type="GO" id="GO:0002116">
    <property type="term" value="C:semaphorin receptor complex"/>
    <property type="evidence" value="ECO:0007669"/>
    <property type="project" value="TreeGrafter"/>
</dbReference>
<dbReference type="OrthoDB" id="5847032at2759"/>
<dbReference type="GO" id="GO:0017154">
    <property type="term" value="F:semaphorin receptor activity"/>
    <property type="evidence" value="ECO:0007669"/>
    <property type="project" value="InterPro"/>
</dbReference>
<keyword evidence="3" id="KW-1185">Reference proteome</keyword>
<dbReference type="AlphaFoldDB" id="A0A3P7T6S2"/>
<evidence type="ECO:0000313" key="3">
    <source>
        <dbReference type="Proteomes" id="UP000268014"/>
    </source>
</evidence>
<dbReference type="GO" id="GO:0005886">
    <property type="term" value="C:plasma membrane"/>
    <property type="evidence" value="ECO:0007669"/>
    <property type="project" value="TreeGrafter"/>
</dbReference>
<accession>A0A3P7T6S2</accession>
<proteinExistence type="predicted"/>
<dbReference type="Pfam" id="PF08337">
    <property type="entry name" value="Plexin_cytopl"/>
    <property type="match status" value="1"/>
</dbReference>
<reference evidence="2 3" key="1">
    <citation type="submission" date="2018-11" db="EMBL/GenBank/DDBJ databases">
        <authorList>
            <consortium name="Pathogen Informatics"/>
        </authorList>
    </citation>
    <scope>NUCLEOTIDE SEQUENCE [LARGE SCALE GENOMIC DNA]</scope>
    <source>
        <strain evidence="2 3">MHpl1</strain>
    </source>
</reference>
<dbReference type="Gene3D" id="1.10.506.10">
    <property type="entry name" value="GTPase Activation - p120gap, domain 1"/>
    <property type="match status" value="1"/>
</dbReference>
<dbReference type="SUPFAM" id="SSF48350">
    <property type="entry name" value="GTPase activation domain, GAP"/>
    <property type="match status" value="1"/>
</dbReference>
<dbReference type="PANTHER" id="PTHR22625:SF70">
    <property type="entry name" value="PLEXIN A, ISOFORM A"/>
    <property type="match status" value="1"/>
</dbReference>
<dbReference type="Proteomes" id="UP000268014">
    <property type="component" value="Unassembled WGS sequence"/>
</dbReference>
<dbReference type="InterPro" id="IPR031148">
    <property type="entry name" value="Plexin"/>
</dbReference>
<evidence type="ECO:0000313" key="2">
    <source>
        <dbReference type="EMBL" id="VDO16726.1"/>
    </source>
</evidence>
<dbReference type="EMBL" id="UZAF01006653">
    <property type="protein sequence ID" value="VDO16726.1"/>
    <property type="molecule type" value="Genomic_DNA"/>
</dbReference>
<dbReference type="GO" id="GO:0030334">
    <property type="term" value="P:regulation of cell migration"/>
    <property type="evidence" value="ECO:0007669"/>
    <property type="project" value="TreeGrafter"/>
</dbReference>
<dbReference type="InterPro" id="IPR008936">
    <property type="entry name" value="Rho_GTPase_activation_prot"/>
</dbReference>
<evidence type="ECO:0000259" key="1">
    <source>
        <dbReference type="Pfam" id="PF08337"/>
    </source>
</evidence>
<dbReference type="PANTHER" id="PTHR22625">
    <property type="entry name" value="PLEXIN"/>
    <property type="match status" value="1"/>
</dbReference>
<sequence length="177" mass="20352">MRFWVNLIKNPHFVFDIQKPTKVEGCLSVVAQTLMDACSTQDHQLTKDSPSSKLLFAKDMYQYRDWVDSYYSDIARLPPISDQDMASLLNEESRIHRGQFHVFSALNELYKYLDQYKDPIMDALEHNEHAQASRLPGRLQVGSSSVNLLNTGVAEDIKDFTLLVFSRMAYQARTPCL</sequence>
<dbReference type="STRING" id="6290.A0A3P7T6S2"/>
<name>A0A3P7T6S2_HAEPC</name>
<feature type="domain" description="Plexin cytoplasmic RasGAP" evidence="1">
    <location>
        <begin position="1"/>
        <end position="120"/>
    </location>
</feature>
<organism evidence="2 3">
    <name type="scientific">Haemonchus placei</name>
    <name type="common">Barber's pole worm</name>
    <dbReference type="NCBI Taxonomy" id="6290"/>
    <lineage>
        <taxon>Eukaryota</taxon>
        <taxon>Metazoa</taxon>
        <taxon>Ecdysozoa</taxon>
        <taxon>Nematoda</taxon>
        <taxon>Chromadorea</taxon>
        <taxon>Rhabditida</taxon>
        <taxon>Rhabditina</taxon>
        <taxon>Rhabditomorpha</taxon>
        <taxon>Strongyloidea</taxon>
        <taxon>Trichostrongylidae</taxon>
        <taxon>Haemonchus</taxon>
    </lineage>
</organism>
<dbReference type="InterPro" id="IPR013548">
    <property type="entry name" value="Plexin_cytoplasmic_RasGAP_dom"/>
</dbReference>